<dbReference type="Proteomes" id="UP000237749">
    <property type="component" value="Unassembled WGS sequence"/>
</dbReference>
<dbReference type="RefSeq" id="WP_104437781.1">
    <property type="nucleotide sequence ID" value="NZ_PTJA01000008.1"/>
</dbReference>
<sequence>MTKCEKDRIYLMREQGESYQYIADKFGVSRQCIHQIVTRKLKFKTSTICIYKGLSKWIFDHRTTSERLCEMASINVNRVTMTKKLNGKNEFSLSEIKKILKLTNLTFEECFSEKETPGAATPRESR</sequence>
<name>A0A2S6HQI4_9FIRM</name>
<dbReference type="EMBL" id="PTJA01000008">
    <property type="protein sequence ID" value="PPK79879.1"/>
    <property type="molecule type" value="Genomic_DNA"/>
</dbReference>
<accession>A0A2S6HQI4</accession>
<proteinExistence type="predicted"/>
<organism evidence="1 2">
    <name type="scientific">Lacrimispora xylanisolvens</name>
    <dbReference type="NCBI Taxonomy" id="384636"/>
    <lineage>
        <taxon>Bacteria</taxon>
        <taxon>Bacillati</taxon>
        <taxon>Bacillota</taxon>
        <taxon>Clostridia</taxon>
        <taxon>Lachnospirales</taxon>
        <taxon>Lachnospiraceae</taxon>
        <taxon>Lacrimispora</taxon>
    </lineage>
</organism>
<gene>
    <name evidence="1" type="ORF">BXY41_108104</name>
</gene>
<evidence type="ECO:0000313" key="1">
    <source>
        <dbReference type="EMBL" id="PPK79879.1"/>
    </source>
</evidence>
<protein>
    <submittedName>
        <fullName evidence="1">Uncharacterized protein</fullName>
    </submittedName>
</protein>
<keyword evidence="2" id="KW-1185">Reference proteome</keyword>
<evidence type="ECO:0000313" key="2">
    <source>
        <dbReference type="Proteomes" id="UP000237749"/>
    </source>
</evidence>
<comment type="caution">
    <text evidence="1">The sequence shown here is derived from an EMBL/GenBank/DDBJ whole genome shotgun (WGS) entry which is preliminary data.</text>
</comment>
<dbReference type="AlphaFoldDB" id="A0A2S6HQI4"/>
<dbReference type="OrthoDB" id="3579809at2"/>
<reference evidence="1 2" key="1">
    <citation type="submission" date="2018-02" db="EMBL/GenBank/DDBJ databases">
        <title>Genomic Encyclopedia of Archaeal and Bacterial Type Strains, Phase II (KMG-II): from individual species to whole genera.</title>
        <authorList>
            <person name="Goeker M."/>
        </authorList>
    </citation>
    <scope>NUCLEOTIDE SEQUENCE [LARGE SCALE GENOMIC DNA]</scope>
    <source>
        <strain evidence="1 2">DSM 3808</strain>
    </source>
</reference>